<reference evidence="1 2" key="1">
    <citation type="journal article" date="2016" name="Antonie Van Leeuwenhoek">
        <title>Bacillus depressus sp. nov., isolated from soil of a sunflower field.</title>
        <authorList>
            <person name="Wei X."/>
            <person name="Xin D."/>
            <person name="Xin Y."/>
            <person name="Zhang H."/>
            <person name="Wang T."/>
            <person name="Zhang J."/>
        </authorList>
    </citation>
    <scope>NUCLEOTIDE SEQUENCE [LARGE SCALE GENOMIC DNA]</scope>
    <source>
        <strain evidence="1 2">BZ1</strain>
    </source>
</reference>
<dbReference type="EMBL" id="WBOS01000001">
    <property type="protein sequence ID" value="KAB2338895.1"/>
    <property type="molecule type" value="Genomic_DNA"/>
</dbReference>
<evidence type="ECO:0000313" key="1">
    <source>
        <dbReference type="EMBL" id="KAB2338895.1"/>
    </source>
</evidence>
<accession>A0A6L3VIP2</accession>
<dbReference type="AlphaFoldDB" id="A0A6L3VIP2"/>
<dbReference type="RefSeq" id="WP_151533638.1">
    <property type="nucleotide sequence ID" value="NZ_WBOS01000001.1"/>
</dbReference>
<organism evidence="1 2">
    <name type="scientific">Cytobacillus depressus</name>
    <dbReference type="NCBI Taxonomy" id="1602942"/>
    <lineage>
        <taxon>Bacteria</taxon>
        <taxon>Bacillati</taxon>
        <taxon>Bacillota</taxon>
        <taxon>Bacilli</taxon>
        <taxon>Bacillales</taxon>
        <taxon>Bacillaceae</taxon>
        <taxon>Cytobacillus</taxon>
    </lineage>
</organism>
<keyword evidence="2" id="KW-1185">Reference proteome</keyword>
<protein>
    <submittedName>
        <fullName evidence="1">Uncharacterized protein</fullName>
    </submittedName>
</protein>
<dbReference type="OrthoDB" id="2871236at2"/>
<name>A0A6L3VIP2_9BACI</name>
<evidence type="ECO:0000313" key="2">
    <source>
        <dbReference type="Proteomes" id="UP000481030"/>
    </source>
</evidence>
<comment type="caution">
    <text evidence="1">The sequence shown here is derived from an EMBL/GenBank/DDBJ whole genome shotgun (WGS) entry which is preliminary data.</text>
</comment>
<dbReference type="Proteomes" id="UP000481030">
    <property type="component" value="Unassembled WGS sequence"/>
</dbReference>
<gene>
    <name evidence="1" type="ORF">F7731_04940</name>
</gene>
<proteinExistence type="predicted"/>
<sequence>MKGIYFKTEKKSQDDVLSYMKENHIQNVKLNPYQIHDYYTNPHALLYDLKQTKAELDCFIIPSRTEIEEFIHMYPAKWLLLKSYFKNVLFFEGHGNGSLATDNGSWDI</sequence>